<protein>
    <submittedName>
        <fullName evidence="1">Uncharacterized protein</fullName>
    </submittedName>
</protein>
<evidence type="ECO:0000313" key="1">
    <source>
        <dbReference type="EMBL" id="RXW28932.1"/>
    </source>
</evidence>
<organism evidence="1 2">
    <name type="scientific">Enterobacter cloacae</name>
    <dbReference type="NCBI Taxonomy" id="550"/>
    <lineage>
        <taxon>Bacteria</taxon>
        <taxon>Pseudomonadati</taxon>
        <taxon>Pseudomonadota</taxon>
        <taxon>Gammaproteobacteria</taxon>
        <taxon>Enterobacterales</taxon>
        <taxon>Enterobacteriaceae</taxon>
        <taxon>Enterobacter</taxon>
        <taxon>Enterobacter cloacae complex</taxon>
    </lineage>
</organism>
<dbReference type="EMBL" id="QJSL01000009">
    <property type="protein sequence ID" value="RXW28932.1"/>
    <property type="molecule type" value="Genomic_DNA"/>
</dbReference>
<sequence length="140" mass="15522">MKITKEFTKEQLIAKAEEQIKLTRGLNLTLSAKEHVDMCSVLFEIALASLEAEDKLSIFVASQESLGGDFERVLAENIEGLYVPGNSAPPAPVTLLTDEQIDDVLDSRGNILYVIADKRERLRMFAREILRAAMLKGAKS</sequence>
<comment type="caution">
    <text evidence="1">The sequence shown here is derived from an EMBL/GenBank/DDBJ whole genome shotgun (WGS) entry which is preliminary data.</text>
</comment>
<name>A0A4Q2E9H6_ENTCL</name>
<accession>A0A4Q2E9H6</accession>
<dbReference type="RefSeq" id="WP_129324240.1">
    <property type="nucleotide sequence ID" value="NZ_QJSL01000009.1"/>
</dbReference>
<evidence type="ECO:0000313" key="2">
    <source>
        <dbReference type="Proteomes" id="UP000290875"/>
    </source>
</evidence>
<gene>
    <name evidence="1" type="ORF">DM877_11020</name>
</gene>
<dbReference type="AlphaFoldDB" id="A0A4Q2E9H6"/>
<dbReference type="Proteomes" id="UP000290875">
    <property type="component" value="Unassembled WGS sequence"/>
</dbReference>
<proteinExistence type="predicted"/>
<reference evidence="1 2" key="1">
    <citation type="submission" date="2018-06" db="EMBL/GenBank/DDBJ databases">
        <title>Carbapenemase-producing Enterobacteriaceae present in wastewater treatment plant effluent and nearby surface waters in the US.</title>
        <authorList>
            <person name="Mathys D.A."/>
            <person name="Mollenkopf D.F."/>
            <person name="Feicht S.M."/>
            <person name="Adams R.J."/>
            <person name="Albers A.L."/>
            <person name="Grooters S.V."/>
            <person name="Stuever D.M."/>
            <person name="Daniels J.B."/>
            <person name="Wittum T.E."/>
        </authorList>
    </citation>
    <scope>NUCLEOTIDE SEQUENCE [LARGE SCALE GENOMIC DNA]</scope>
    <source>
        <strain evidence="1 2">GEO_4_Eff_A</strain>
    </source>
</reference>